<dbReference type="InterPro" id="IPR000253">
    <property type="entry name" value="FHA_dom"/>
</dbReference>
<evidence type="ECO:0000313" key="3">
    <source>
        <dbReference type="Proteomes" id="UP000199701"/>
    </source>
</evidence>
<dbReference type="PROSITE" id="PS50006">
    <property type="entry name" value="FHA_DOMAIN"/>
    <property type="match status" value="1"/>
</dbReference>
<dbReference type="STRING" id="99656.SAMN05421659_10543"/>
<evidence type="ECO:0000259" key="1">
    <source>
        <dbReference type="PROSITE" id="PS50006"/>
    </source>
</evidence>
<dbReference type="AlphaFoldDB" id="A0A1I0PFJ3"/>
<gene>
    <name evidence="2" type="ORF">SAMN05421659_10543</name>
</gene>
<dbReference type="Proteomes" id="UP000199701">
    <property type="component" value="Unassembled WGS sequence"/>
</dbReference>
<dbReference type="SMART" id="SM00240">
    <property type="entry name" value="FHA"/>
    <property type="match status" value="1"/>
</dbReference>
<dbReference type="InterPro" id="IPR008984">
    <property type="entry name" value="SMAD_FHA_dom_sf"/>
</dbReference>
<feature type="domain" description="FHA" evidence="1">
    <location>
        <begin position="287"/>
        <end position="338"/>
    </location>
</feature>
<dbReference type="PANTHER" id="PTHR23308">
    <property type="entry name" value="NUCLEAR INHIBITOR OF PROTEIN PHOSPHATASE-1"/>
    <property type="match status" value="1"/>
</dbReference>
<dbReference type="SUPFAM" id="SSF49879">
    <property type="entry name" value="SMAD/FHA domain"/>
    <property type="match status" value="1"/>
</dbReference>
<dbReference type="InterPro" id="IPR050923">
    <property type="entry name" value="Cell_Proc_Reg/RNA_Proc"/>
</dbReference>
<dbReference type="EMBL" id="FOJI01000005">
    <property type="protein sequence ID" value="SEW13017.1"/>
    <property type="molecule type" value="Genomic_DNA"/>
</dbReference>
<accession>A0A1I0PFJ3</accession>
<dbReference type="Pfam" id="PF00498">
    <property type="entry name" value="FHA"/>
    <property type="match status" value="1"/>
</dbReference>
<dbReference type="RefSeq" id="WP_170841342.1">
    <property type="nucleotide sequence ID" value="NZ_FOJI01000005.1"/>
</dbReference>
<proteinExistence type="predicted"/>
<evidence type="ECO:0000313" key="2">
    <source>
        <dbReference type="EMBL" id="SEW13017.1"/>
    </source>
</evidence>
<protein>
    <submittedName>
        <fullName evidence="2">Forkhead associated (FHA) domain, binds pSer, pThr, pTyr</fullName>
    </submittedName>
</protein>
<sequence>MNNPGIIENRDTQSLSYILDSQEMFFKTGYKVLQNQEKNGFICCTRIFHNGKDKLVYDISKYKSLDLLLSQLRSETFLIILENLIDDVIEVKNNGFMKCENIDLSFNNVFVDCNNYKVYLIYLPIDTQTNIESYAFFENQLKQNIIDVVNTYQNIASPQIAALCEDISNPLNSVESIKTLLNEIKQLSSSHVKTDEINIDEEPLENLNESLKQEYSQMIDTKKKTKLFSRIFGPKKQKKGNTYSVNFQSDIEGGATEILDDIFTPRIMLAGIKPSNKIEIIINKDEFIIGKKVDVVDGAIEFNNAISRIHCKIICIENKYYMIDLGSANGTFVNGNRVNQNQQIMIQIGDKIRLANSDFIIKSI</sequence>
<dbReference type="Gene3D" id="2.60.200.20">
    <property type="match status" value="1"/>
</dbReference>
<dbReference type="Pfam" id="PF19909">
    <property type="entry name" value="DUF6382"/>
    <property type="match status" value="1"/>
</dbReference>
<keyword evidence="3" id="KW-1185">Reference proteome</keyword>
<reference evidence="2 3" key="1">
    <citation type="submission" date="2016-10" db="EMBL/GenBank/DDBJ databases">
        <authorList>
            <person name="de Groot N.N."/>
        </authorList>
    </citation>
    <scope>NUCLEOTIDE SEQUENCE [LARGE SCALE GENOMIC DNA]</scope>
    <source>
        <strain evidence="2 3">DSM 9179</strain>
    </source>
</reference>
<organism evidence="2 3">
    <name type="scientific">[Clostridium] fimetarium</name>
    <dbReference type="NCBI Taxonomy" id="99656"/>
    <lineage>
        <taxon>Bacteria</taxon>
        <taxon>Bacillati</taxon>
        <taxon>Bacillota</taxon>
        <taxon>Clostridia</taxon>
        <taxon>Lachnospirales</taxon>
        <taxon>Lachnospiraceae</taxon>
    </lineage>
</organism>
<dbReference type="CDD" id="cd00060">
    <property type="entry name" value="FHA"/>
    <property type="match status" value="1"/>
</dbReference>
<name>A0A1I0PFJ3_9FIRM</name>
<dbReference type="InterPro" id="IPR045962">
    <property type="entry name" value="DUF6382"/>
</dbReference>